<dbReference type="Proteomes" id="UP000799755">
    <property type="component" value="Unassembled WGS sequence"/>
</dbReference>
<protein>
    <submittedName>
        <fullName evidence="1">Uncharacterized protein</fullName>
    </submittedName>
</protein>
<dbReference type="EMBL" id="MU003542">
    <property type="protein sequence ID" value="KAF2463975.1"/>
    <property type="molecule type" value="Genomic_DNA"/>
</dbReference>
<name>A0ACB6QBU2_9PLEO</name>
<sequence length="260" mass="29357">MEKQEGRATTRTICDSISSLRDANDGLKDLLWQERAPLPLWPDIMGIMERSLQSKRRAVDLVAASHPETARSMSSRIIQQSDLDRLDLLISVPYLQEEACPAQSRPAQPSPEQYTPRTSSSLSTSNSDHQALYDISGHVNDCMDILLVDSPKGEVEHCDDLGEVMADFLGDAMNITFDESLDTKTRCWKHGCNGKSFSTRSNLLRHHVEKGKARPKFTCPVCGAFFSRATARNQHVEKRSCNRIRRYSNGRERPRPRVID</sequence>
<gene>
    <name evidence="1" type="ORF">BDR25DRAFT_319573</name>
</gene>
<evidence type="ECO:0000313" key="1">
    <source>
        <dbReference type="EMBL" id="KAF2463975.1"/>
    </source>
</evidence>
<reference evidence="1" key="1">
    <citation type="journal article" date="2020" name="Stud. Mycol.">
        <title>101 Dothideomycetes genomes: a test case for predicting lifestyles and emergence of pathogens.</title>
        <authorList>
            <person name="Haridas S."/>
            <person name="Albert R."/>
            <person name="Binder M."/>
            <person name="Bloem J."/>
            <person name="Labutti K."/>
            <person name="Salamov A."/>
            <person name="Andreopoulos B."/>
            <person name="Baker S."/>
            <person name="Barry K."/>
            <person name="Bills G."/>
            <person name="Bluhm B."/>
            <person name="Cannon C."/>
            <person name="Castanera R."/>
            <person name="Culley D."/>
            <person name="Daum C."/>
            <person name="Ezra D."/>
            <person name="Gonzalez J."/>
            <person name="Henrissat B."/>
            <person name="Kuo A."/>
            <person name="Liang C."/>
            <person name="Lipzen A."/>
            <person name="Lutzoni F."/>
            <person name="Magnuson J."/>
            <person name="Mondo S."/>
            <person name="Nolan M."/>
            <person name="Ohm R."/>
            <person name="Pangilinan J."/>
            <person name="Park H.-J."/>
            <person name="Ramirez L."/>
            <person name="Alfaro M."/>
            <person name="Sun H."/>
            <person name="Tritt A."/>
            <person name="Yoshinaga Y."/>
            <person name="Zwiers L.-H."/>
            <person name="Turgeon B."/>
            <person name="Goodwin S."/>
            <person name="Spatafora J."/>
            <person name="Crous P."/>
            <person name="Grigoriev I."/>
        </authorList>
    </citation>
    <scope>NUCLEOTIDE SEQUENCE</scope>
    <source>
        <strain evidence="1">ATCC 200398</strain>
    </source>
</reference>
<organism evidence="1 2">
    <name type="scientific">Lindgomyces ingoldianus</name>
    <dbReference type="NCBI Taxonomy" id="673940"/>
    <lineage>
        <taxon>Eukaryota</taxon>
        <taxon>Fungi</taxon>
        <taxon>Dikarya</taxon>
        <taxon>Ascomycota</taxon>
        <taxon>Pezizomycotina</taxon>
        <taxon>Dothideomycetes</taxon>
        <taxon>Pleosporomycetidae</taxon>
        <taxon>Pleosporales</taxon>
        <taxon>Lindgomycetaceae</taxon>
        <taxon>Lindgomyces</taxon>
    </lineage>
</organism>
<evidence type="ECO:0000313" key="2">
    <source>
        <dbReference type="Proteomes" id="UP000799755"/>
    </source>
</evidence>
<proteinExistence type="predicted"/>
<comment type="caution">
    <text evidence="1">The sequence shown here is derived from an EMBL/GenBank/DDBJ whole genome shotgun (WGS) entry which is preliminary data.</text>
</comment>
<accession>A0ACB6QBU2</accession>
<keyword evidence="2" id="KW-1185">Reference proteome</keyword>